<reference evidence="4" key="1">
    <citation type="submission" date="2022-08" db="EMBL/GenBank/DDBJ databases">
        <title>A Global Phylogenomic Analysis of the Shiitake Genus Lentinula.</title>
        <authorList>
            <consortium name="DOE Joint Genome Institute"/>
            <person name="Sierra-Patev S."/>
            <person name="Min B."/>
            <person name="Naranjo-Ortiz M."/>
            <person name="Looney B."/>
            <person name="Konkel Z."/>
            <person name="Slot J.C."/>
            <person name="Sakamoto Y."/>
            <person name="Steenwyk J.L."/>
            <person name="Rokas A."/>
            <person name="Carro J."/>
            <person name="Camarero S."/>
            <person name="Ferreira P."/>
            <person name="Molpeceres G."/>
            <person name="Ruiz-Duenas F.J."/>
            <person name="Serrano A."/>
            <person name="Henrissat B."/>
            <person name="Drula E."/>
            <person name="Hughes K.W."/>
            <person name="Mata J.L."/>
            <person name="Ishikawa N.K."/>
            <person name="Vargas-Isla R."/>
            <person name="Ushijima S."/>
            <person name="Smith C.A."/>
            <person name="Ahrendt S."/>
            <person name="Andreopoulos W."/>
            <person name="He G."/>
            <person name="Labutti K."/>
            <person name="Lipzen A."/>
            <person name="Ng V."/>
            <person name="Riley R."/>
            <person name="Sandor L."/>
            <person name="Barry K."/>
            <person name="Martinez A.T."/>
            <person name="Xiao Y."/>
            <person name="Gibbons J.G."/>
            <person name="Terashima K."/>
            <person name="Grigoriev I.V."/>
            <person name="Hibbett D.S."/>
        </authorList>
    </citation>
    <scope>NUCLEOTIDE SEQUENCE</scope>
    <source>
        <strain evidence="4">JLM2183</strain>
    </source>
</reference>
<dbReference type="CDD" id="cd00267">
    <property type="entry name" value="ABC_ATPase"/>
    <property type="match status" value="1"/>
</dbReference>
<name>A0A9W9DK85_9AGAR</name>
<dbReference type="AlphaFoldDB" id="A0A9W9DK85"/>
<dbReference type="SMART" id="SM00382">
    <property type="entry name" value="AAA"/>
    <property type="match status" value="1"/>
</dbReference>
<dbReference type="PANTHER" id="PTHR43158:SF2">
    <property type="entry name" value="SKFA PEPTIDE EXPORT ATP-BINDING PROTEIN SKFE"/>
    <property type="match status" value="1"/>
</dbReference>
<dbReference type="Proteomes" id="UP001150266">
    <property type="component" value="Unassembled WGS sequence"/>
</dbReference>
<protein>
    <submittedName>
        <fullName evidence="4">P-loop containing nucleoside triphosphate hydrolase protein</fullName>
    </submittedName>
</protein>
<dbReference type="Pfam" id="PF00005">
    <property type="entry name" value="ABC_tran"/>
    <property type="match status" value="1"/>
</dbReference>
<evidence type="ECO:0000313" key="5">
    <source>
        <dbReference type="Proteomes" id="UP001150266"/>
    </source>
</evidence>
<dbReference type="InterPro" id="IPR027417">
    <property type="entry name" value="P-loop_NTPase"/>
</dbReference>
<dbReference type="GO" id="GO:0005524">
    <property type="term" value="F:ATP binding"/>
    <property type="evidence" value="ECO:0007669"/>
    <property type="project" value="UniProtKB-KW"/>
</dbReference>
<keyword evidence="4" id="KW-0378">Hydrolase</keyword>
<proteinExistence type="predicted"/>
<evidence type="ECO:0000313" key="4">
    <source>
        <dbReference type="EMBL" id="KAJ4474464.1"/>
    </source>
</evidence>
<dbReference type="OrthoDB" id="6512918at2759"/>
<dbReference type="InterPro" id="IPR003439">
    <property type="entry name" value="ABC_transporter-like_ATP-bd"/>
</dbReference>
<evidence type="ECO:0000256" key="1">
    <source>
        <dbReference type="ARBA" id="ARBA00022741"/>
    </source>
</evidence>
<sequence length="365" mass="41097">MSSQPAVEIFDLTFSHSPPGGRPNDTVVALKDVNFALPPGSRTLLIGGNGAGKSTLLYILAGKRMIQQGVVNVFGKDVFKDFPPNLVYLGTEWAMNAGVRRDIVVSDFLNSVGGYRHKERRDHLLDILDIDLDWHMHAISDGERRRVQLCMGLMGEWDLLLLDEVTVDLDVLVRDGLLHFLKEETINRGATVVYATHIFDGLNDFPTHIAHMRDGSFVLSPSPWPLHPSLNPLGTALYTGANLHKIALHWLASDRALRIQEEKEGKRTAPDDVNRESFYKNLELQFSPFFFQTLADLRTPVFFPFSINTDLVHRDVSYTVPVESNWFPTSVRVGHTVCGPTLCPPNFFLVFYQRIPLNAFTKETL</sequence>
<comment type="caution">
    <text evidence="4">The sequence shown here is derived from an EMBL/GenBank/DDBJ whole genome shotgun (WGS) entry which is preliminary data.</text>
</comment>
<evidence type="ECO:0000259" key="3">
    <source>
        <dbReference type="PROSITE" id="PS50893"/>
    </source>
</evidence>
<dbReference type="Gene3D" id="3.40.50.300">
    <property type="entry name" value="P-loop containing nucleotide triphosphate hydrolases"/>
    <property type="match status" value="1"/>
</dbReference>
<dbReference type="PANTHER" id="PTHR43158">
    <property type="entry name" value="SKFA PEPTIDE EXPORT ATP-BINDING PROTEIN SKFE"/>
    <property type="match status" value="1"/>
</dbReference>
<keyword evidence="1" id="KW-0547">Nucleotide-binding</keyword>
<keyword evidence="2" id="KW-0067">ATP-binding</keyword>
<keyword evidence="5" id="KW-1185">Reference proteome</keyword>
<gene>
    <name evidence="4" type="ORF">J3R30DRAFT_3406434</name>
</gene>
<dbReference type="InterPro" id="IPR003593">
    <property type="entry name" value="AAA+_ATPase"/>
</dbReference>
<organism evidence="4 5">
    <name type="scientific">Lentinula aciculospora</name>
    <dbReference type="NCBI Taxonomy" id="153920"/>
    <lineage>
        <taxon>Eukaryota</taxon>
        <taxon>Fungi</taxon>
        <taxon>Dikarya</taxon>
        <taxon>Basidiomycota</taxon>
        <taxon>Agaricomycotina</taxon>
        <taxon>Agaricomycetes</taxon>
        <taxon>Agaricomycetidae</taxon>
        <taxon>Agaricales</taxon>
        <taxon>Marasmiineae</taxon>
        <taxon>Omphalotaceae</taxon>
        <taxon>Lentinula</taxon>
    </lineage>
</organism>
<dbReference type="GO" id="GO:0016887">
    <property type="term" value="F:ATP hydrolysis activity"/>
    <property type="evidence" value="ECO:0007669"/>
    <property type="project" value="InterPro"/>
</dbReference>
<dbReference type="EMBL" id="JAOTPV010000016">
    <property type="protein sequence ID" value="KAJ4474464.1"/>
    <property type="molecule type" value="Genomic_DNA"/>
</dbReference>
<dbReference type="SUPFAM" id="SSF52540">
    <property type="entry name" value="P-loop containing nucleoside triphosphate hydrolases"/>
    <property type="match status" value="1"/>
</dbReference>
<dbReference type="PROSITE" id="PS50893">
    <property type="entry name" value="ABC_TRANSPORTER_2"/>
    <property type="match status" value="1"/>
</dbReference>
<evidence type="ECO:0000256" key="2">
    <source>
        <dbReference type="ARBA" id="ARBA00022840"/>
    </source>
</evidence>
<accession>A0A9W9DK85</accession>
<feature type="domain" description="ABC transporter" evidence="3">
    <location>
        <begin position="7"/>
        <end position="239"/>
    </location>
</feature>